<name>A0A4S4FHY1_9MICO</name>
<organism evidence="1 2">
    <name type="scientific">Naasia lichenicola</name>
    <dbReference type="NCBI Taxonomy" id="2565933"/>
    <lineage>
        <taxon>Bacteria</taxon>
        <taxon>Bacillati</taxon>
        <taxon>Actinomycetota</taxon>
        <taxon>Actinomycetes</taxon>
        <taxon>Micrococcales</taxon>
        <taxon>Microbacteriaceae</taxon>
        <taxon>Naasia</taxon>
    </lineage>
</organism>
<proteinExistence type="predicted"/>
<sequence length="209" mass="23549">MTPSFDRAQDPLSAHAIRPYRLERRIERTLGEWLAWLPAWQPMPEAIIGRGSAAVCSLCPRYVDALALDEVPHAALHALVSTIDAYVVEHFVRHANARFPELERDGLWTVVVLDGVVRVLSAIGCDVDELVDPDEDPMEPDLEAEDGFMSARQASDARIRLIADYYALFSYAAARLTRRRQEMIFAVQEFVEPEISRLVSRLMADVTEA</sequence>
<dbReference type="RefSeq" id="WP_136427977.1">
    <property type="nucleotide sequence ID" value="NZ_SSSM01000005.1"/>
</dbReference>
<reference evidence="1 2" key="1">
    <citation type="submission" date="2019-04" db="EMBL/GenBank/DDBJ databases">
        <authorList>
            <person name="Jiang L."/>
        </authorList>
    </citation>
    <scope>NUCLEOTIDE SEQUENCE [LARGE SCALE GENOMIC DNA]</scope>
    <source>
        <strain evidence="1 2">YIM 131853</strain>
    </source>
</reference>
<comment type="caution">
    <text evidence="1">The sequence shown here is derived from an EMBL/GenBank/DDBJ whole genome shotgun (WGS) entry which is preliminary data.</text>
</comment>
<gene>
    <name evidence="1" type="ORF">E6C64_13325</name>
</gene>
<dbReference type="OrthoDB" id="4988283at2"/>
<dbReference type="EMBL" id="SSSM01000005">
    <property type="protein sequence ID" value="THG29648.1"/>
    <property type="molecule type" value="Genomic_DNA"/>
</dbReference>
<evidence type="ECO:0008006" key="3">
    <source>
        <dbReference type="Google" id="ProtNLM"/>
    </source>
</evidence>
<evidence type="ECO:0000313" key="2">
    <source>
        <dbReference type="Proteomes" id="UP000309133"/>
    </source>
</evidence>
<dbReference type="Proteomes" id="UP000309133">
    <property type="component" value="Unassembled WGS sequence"/>
</dbReference>
<evidence type="ECO:0000313" key="1">
    <source>
        <dbReference type="EMBL" id="THG29648.1"/>
    </source>
</evidence>
<keyword evidence="2" id="KW-1185">Reference proteome</keyword>
<protein>
    <recommendedName>
        <fullName evidence="3">Spermidine/putrescine ABC transporter substrate-binding protein</fullName>
    </recommendedName>
</protein>
<dbReference type="AlphaFoldDB" id="A0A4S4FHY1"/>
<accession>A0A4S4FHY1</accession>